<evidence type="ECO:0000256" key="4">
    <source>
        <dbReference type="ARBA" id="ARBA00022827"/>
    </source>
</evidence>
<feature type="domain" description="Glucose-methanol-choline oxidoreductase C-terminal" evidence="7">
    <location>
        <begin position="429"/>
        <end position="563"/>
    </location>
</feature>
<dbReference type="InterPro" id="IPR007867">
    <property type="entry name" value="GMC_OxRtase_C"/>
</dbReference>
<name>A0A9J7BSF3_9BACT</name>
<sequence>MLEVSPRKKVYDVCIIGSGAGGGTAAKILTEGGLSVVMLEAGPRLNPDTDFKEHVWPYQLEHRGVGVGGSLRGLLSEFMAPNGYWEVPGEPYTTAPGSSFRWFRSRIEGGRTNHWGRIALRFGPADFRPHSTDGMGDDWPITYEELAPYYDRVESYIGVFGSKENVPNAPDGVFMPPPKPRCTETLVKKACDKLHITCIPSRLAILTKPLNDRDACHYCAQCGRGCRTASNFSSSQVMIPPAAATGRLTMIANAMAREIVLGSSGKAEGVSYVDKTTKQEQRVYARAIVVAASACESARLLLNSRSSSFPNGLGNSSGVVGRYLTDSVGSDLVGHFPQLESMPAHNHDGVGGMHMYMPWWLFGQKNGFLRGYHIEFGGGRDMPGVGGFQGTCEAHEGYGVSLKQACRKDYGTYIGFNGRGEMIPNEKSFCEIDPSVKDQWGIPVLRFNFAWGENEIKMSEHMQKTFAEIIEAAGGTVVSFRRHAPPPASAGESHELRQQPAGRISEGGEIIHELGTVRMGNDPKTSALNRWCQAHDVKNVFVADAAPFVSNPDKNPTLSIMALSWRTSEYVLEQAKKGEL</sequence>
<dbReference type="Pfam" id="PF05199">
    <property type="entry name" value="GMC_oxred_C"/>
    <property type="match status" value="1"/>
</dbReference>
<evidence type="ECO:0000256" key="3">
    <source>
        <dbReference type="ARBA" id="ARBA00022630"/>
    </source>
</evidence>
<dbReference type="InterPro" id="IPR036188">
    <property type="entry name" value="FAD/NAD-bd_sf"/>
</dbReference>
<dbReference type="SUPFAM" id="SSF51905">
    <property type="entry name" value="FAD/NAD(P)-binding domain"/>
    <property type="match status" value="1"/>
</dbReference>
<keyword evidence="4" id="KW-0274">FAD</keyword>
<keyword evidence="5" id="KW-0560">Oxidoreductase</keyword>
<dbReference type="KEGG" id="orp:MOP44_07650"/>
<accession>A0A9J7BSF3</accession>
<dbReference type="Pfam" id="PF00732">
    <property type="entry name" value="GMC_oxred_N"/>
    <property type="match status" value="1"/>
</dbReference>
<organism evidence="8 9">
    <name type="scientific">Occallatibacter riparius</name>
    <dbReference type="NCBI Taxonomy" id="1002689"/>
    <lineage>
        <taxon>Bacteria</taxon>
        <taxon>Pseudomonadati</taxon>
        <taxon>Acidobacteriota</taxon>
        <taxon>Terriglobia</taxon>
        <taxon>Terriglobales</taxon>
        <taxon>Acidobacteriaceae</taxon>
        <taxon>Occallatibacter</taxon>
    </lineage>
</organism>
<comment type="similarity">
    <text evidence="2">Belongs to the GMC oxidoreductase family.</text>
</comment>
<evidence type="ECO:0000259" key="7">
    <source>
        <dbReference type="Pfam" id="PF05199"/>
    </source>
</evidence>
<feature type="domain" description="Glucose-methanol-choline oxidoreductase N-terminal" evidence="6">
    <location>
        <begin position="211"/>
        <end position="313"/>
    </location>
</feature>
<evidence type="ECO:0000259" key="6">
    <source>
        <dbReference type="Pfam" id="PF00732"/>
    </source>
</evidence>
<evidence type="ECO:0000256" key="5">
    <source>
        <dbReference type="ARBA" id="ARBA00023002"/>
    </source>
</evidence>
<keyword evidence="9" id="KW-1185">Reference proteome</keyword>
<dbReference type="EMBL" id="CP093313">
    <property type="protein sequence ID" value="UWZ85811.1"/>
    <property type="molecule type" value="Genomic_DNA"/>
</dbReference>
<evidence type="ECO:0000256" key="1">
    <source>
        <dbReference type="ARBA" id="ARBA00001974"/>
    </source>
</evidence>
<dbReference type="SUPFAM" id="SSF54373">
    <property type="entry name" value="FAD-linked reductases, C-terminal domain"/>
    <property type="match status" value="1"/>
</dbReference>
<dbReference type="GO" id="GO:0050660">
    <property type="term" value="F:flavin adenine dinucleotide binding"/>
    <property type="evidence" value="ECO:0007669"/>
    <property type="project" value="InterPro"/>
</dbReference>
<dbReference type="InterPro" id="IPR000172">
    <property type="entry name" value="GMC_OxRdtase_N"/>
</dbReference>
<dbReference type="Proteomes" id="UP001059380">
    <property type="component" value="Chromosome"/>
</dbReference>
<gene>
    <name evidence="8" type="ORF">MOP44_07650</name>
</gene>
<dbReference type="InterPro" id="IPR051473">
    <property type="entry name" value="P2Ox-like"/>
</dbReference>
<dbReference type="PANTHER" id="PTHR42784">
    <property type="entry name" value="PYRANOSE 2-OXIDASE"/>
    <property type="match status" value="1"/>
</dbReference>
<dbReference type="GO" id="GO:0016614">
    <property type="term" value="F:oxidoreductase activity, acting on CH-OH group of donors"/>
    <property type="evidence" value="ECO:0007669"/>
    <property type="project" value="InterPro"/>
</dbReference>
<dbReference type="Gene3D" id="3.50.50.60">
    <property type="entry name" value="FAD/NAD(P)-binding domain"/>
    <property type="match status" value="2"/>
</dbReference>
<proteinExistence type="inferred from homology"/>
<evidence type="ECO:0000256" key="2">
    <source>
        <dbReference type="ARBA" id="ARBA00010790"/>
    </source>
</evidence>
<keyword evidence="3" id="KW-0285">Flavoprotein</keyword>
<dbReference type="AlphaFoldDB" id="A0A9J7BSF3"/>
<evidence type="ECO:0000313" key="9">
    <source>
        <dbReference type="Proteomes" id="UP001059380"/>
    </source>
</evidence>
<dbReference type="PANTHER" id="PTHR42784:SF1">
    <property type="entry name" value="PYRANOSE 2-OXIDASE"/>
    <property type="match status" value="1"/>
</dbReference>
<dbReference type="RefSeq" id="WP_260795417.1">
    <property type="nucleotide sequence ID" value="NZ_CP093313.1"/>
</dbReference>
<reference evidence="8" key="1">
    <citation type="submission" date="2021-04" db="EMBL/GenBank/DDBJ databases">
        <title>Phylogenetic analysis of Acidobacteriaceae.</title>
        <authorList>
            <person name="Qiu L."/>
            <person name="Zhang Q."/>
        </authorList>
    </citation>
    <scope>NUCLEOTIDE SEQUENCE</scope>
    <source>
        <strain evidence="8">DSM 25168</strain>
    </source>
</reference>
<comment type="cofactor">
    <cofactor evidence="1">
        <name>FAD</name>
        <dbReference type="ChEBI" id="CHEBI:57692"/>
    </cofactor>
</comment>
<evidence type="ECO:0000313" key="8">
    <source>
        <dbReference type="EMBL" id="UWZ85811.1"/>
    </source>
</evidence>
<protein>
    <submittedName>
        <fullName evidence="8">GMC family oxidoreductase</fullName>
    </submittedName>
</protein>